<evidence type="ECO:0000313" key="3">
    <source>
        <dbReference type="Proteomes" id="UP000588112"/>
    </source>
</evidence>
<feature type="transmembrane region" description="Helical" evidence="1">
    <location>
        <begin position="6"/>
        <end position="22"/>
    </location>
</feature>
<dbReference type="RefSeq" id="WP_184611640.1">
    <property type="nucleotide sequence ID" value="NZ_BOOS01000049.1"/>
</dbReference>
<sequence>MIDPKFVFLALCFNVLGSAVYLRSALQNKIRPHLVTWFLWAVAPYLAFAAQMQEGVGLVSLVTLIAGINPTIIFLATLRSRDAHWSVSAFDLTCGALSIAGLVLWITYRQAGFAVTLAILSDALASAPTFKKSLSDPQSESWSVYGCLSVSSLITLATIDDWKFANYGFVGYLAVLGTSLTMIVLMGSRLRRRGRET</sequence>
<comment type="caution">
    <text evidence="2">The sequence shown here is derived from an EMBL/GenBank/DDBJ whole genome shotgun (WGS) entry which is preliminary data.</text>
</comment>
<accession>A0A7W9DQL6</accession>
<name>A0A7W9DQL6_9ACTN</name>
<feature type="transmembrane region" description="Helical" evidence="1">
    <location>
        <begin position="85"/>
        <end position="106"/>
    </location>
</feature>
<evidence type="ECO:0008006" key="4">
    <source>
        <dbReference type="Google" id="ProtNLM"/>
    </source>
</evidence>
<feature type="transmembrane region" description="Helical" evidence="1">
    <location>
        <begin position="165"/>
        <end position="185"/>
    </location>
</feature>
<dbReference type="Proteomes" id="UP000588112">
    <property type="component" value="Unassembled WGS sequence"/>
</dbReference>
<evidence type="ECO:0000256" key="1">
    <source>
        <dbReference type="SAM" id="Phobius"/>
    </source>
</evidence>
<keyword evidence="1" id="KW-0812">Transmembrane</keyword>
<proteinExistence type="predicted"/>
<feature type="transmembrane region" description="Helical" evidence="1">
    <location>
        <begin position="58"/>
        <end position="78"/>
    </location>
</feature>
<keyword evidence="3" id="KW-1185">Reference proteome</keyword>
<organism evidence="2 3">
    <name type="scientific">Sphaerisporangium krabiense</name>
    <dbReference type="NCBI Taxonomy" id="763782"/>
    <lineage>
        <taxon>Bacteria</taxon>
        <taxon>Bacillati</taxon>
        <taxon>Actinomycetota</taxon>
        <taxon>Actinomycetes</taxon>
        <taxon>Streptosporangiales</taxon>
        <taxon>Streptosporangiaceae</taxon>
        <taxon>Sphaerisporangium</taxon>
    </lineage>
</organism>
<keyword evidence="1" id="KW-1133">Transmembrane helix</keyword>
<protein>
    <recommendedName>
        <fullName evidence="4">PQ-loop repeat-containing protein</fullName>
    </recommendedName>
</protein>
<feature type="transmembrane region" description="Helical" evidence="1">
    <location>
        <begin position="34"/>
        <end position="52"/>
    </location>
</feature>
<dbReference type="AlphaFoldDB" id="A0A7W9DQL6"/>
<evidence type="ECO:0000313" key="2">
    <source>
        <dbReference type="EMBL" id="MBB5627174.1"/>
    </source>
</evidence>
<keyword evidence="1" id="KW-0472">Membrane</keyword>
<dbReference type="EMBL" id="JACHBR010000001">
    <property type="protein sequence ID" value="MBB5627174.1"/>
    <property type="molecule type" value="Genomic_DNA"/>
</dbReference>
<gene>
    <name evidence="2" type="ORF">BJ981_002873</name>
</gene>
<reference evidence="2 3" key="1">
    <citation type="submission" date="2020-08" db="EMBL/GenBank/DDBJ databases">
        <title>Sequencing the genomes of 1000 actinobacteria strains.</title>
        <authorList>
            <person name="Klenk H.-P."/>
        </authorList>
    </citation>
    <scope>NUCLEOTIDE SEQUENCE [LARGE SCALE GENOMIC DNA]</scope>
    <source>
        <strain evidence="2 3">DSM 45790</strain>
    </source>
</reference>